<protein>
    <recommendedName>
        <fullName evidence="3">Nephrocystin 3-like N-terminal domain-containing protein</fullName>
    </recommendedName>
</protein>
<keyword evidence="1" id="KW-0677">Repeat</keyword>
<keyword evidence="5" id="KW-1185">Reference proteome</keyword>
<comment type="caution">
    <text evidence="4">The sequence shown here is derived from an EMBL/GenBank/DDBJ whole genome shotgun (WGS) entry which is preliminary data.</text>
</comment>
<dbReference type="GeneID" id="85352493"/>
<feature type="domain" description="Nephrocystin 3-like N-terminal" evidence="3">
    <location>
        <begin position="407"/>
        <end position="564"/>
    </location>
</feature>
<gene>
    <name evidence="4" type="ORF">EV420DRAFT_1342533</name>
</gene>
<evidence type="ECO:0000256" key="1">
    <source>
        <dbReference type="ARBA" id="ARBA00022737"/>
    </source>
</evidence>
<dbReference type="Gene3D" id="3.40.50.300">
    <property type="entry name" value="P-loop containing nucleotide triphosphate hydrolases"/>
    <property type="match status" value="1"/>
</dbReference>
<dbReference type="AlphaFoldDB" id="A0AA39J7T9"/>
<dbReference type="PANTHER" id="PTHR10039">
    <property type="entry name" value="AMELOGENIN"/>
    <property type="match status" value="1"/>
</dbReference>
<sequence>MCGTYIQHLLHCTSIIECMGIKMDKRYRFRRIKAIELLNLPPEWDKRTYYLKIFAGEDGKKTNTFKVKKKERGTPLIPKWMIDLDLSHTNESERFQVEVYCRRGKGEYQCLGMCGASIGDVLIGETDIIVMSINSNSSCPNVVLKIFREGATDYSSIAGSAGEDQDSDMSTATQNGFPESQDTSELSGSQLVATSATSVEDHCATAGRVVKETARPVEPSEWISKLIDGMDTVKSIIEAFKDLHPAASIACGIIFSCINVLKKQTERDLTVLELYEAMITTYKEARDDRMLWQQERLRPIYISLFQITNECGMFIKRYTNKNSFKRFFSIDTSQKAKEFIQGFAKLREQLDSGVAKDMLIVTLGVRVRVDKFDIRMSLQELKPGKEFGPKSVCIPGTRVETINTLFSWIAECDGCILWCSGLAGTGKSSVVGTLRDLLCFHMSSRSRLAAFIRYDRTEYWDTSELITSIAYSMGMFDQRIGNAIAKALTASRAAVKMAASESRTQFRLLLQEPLQKIQELQDEGPLVVIIDGLDESDVSEELLEVLADGFGPKLPFMRLIVSSRPEEKISRVFKNCQHVCHYPLDTSSVEVQHDIRYFIQQRFGSIKDKHFLGMYNEPDVVTRLAERASGLFIWAATVCSFLCNFPSHRRLEALLETTIPTDAIGALTTLYRTALNTIVPEVSGTDEDVRRCIHAVLGALIVRKGNMTVPMLPELVLREGDPPAQLIVDKLGSVVQEHINLSHHSQRTLELIHKSFDDFLQDHGRCGDRWFIDVKEHEKKLARRCMLSLAEFSENWTLAPGAHAIEEDQVQPVHSSGNPSNPRENVALYHVVPSHIRDYALNVVEWHIDTLLELGMNTYHRFFEHYFLSSLKVSYACSSNWPKDLYYDFVLYLILLALS</sequence>
<accession>A0AA39J7T9</accession>
<evidence type="ECO:0000256" key="2">
    <source>
        <dbReference type="SAM" id="MobiDB-lite"/>
    </source>
</evidence>
<dbReference type="EMBL" id="JAUEPS010000104">
    <property type="protein sequence ID" value="KAK0437751.1"/>
    <property type="molecule type" value="Genomic_DNA"/>
</dbReference>
<name>A0AA39J7T9_ARMTA</name>
<dbReference type="PANTHER" id="PTHR10039:SF17">
    <property type="entry name" value="FUNGAL STAND N-TERMINAL GOODBYE DOMAIN-CONTAINING PROTEIN-RELATED"/>
    <property type="match status" value="1"/>
</dbReference>
<reference evidence="4" key="1">
    <citation type="submission" date="2023-06" db="EMBL/GenBank/DDBJ databases">
        <authorList>
            <consortium name="Lawrence Berkeley National Laboratory"/>
            <person name="Ahrendt S."/>
            <person name="Sahu N."/>
            <person name="Indic B."/>
            <person name="Wong-Bajracharya J."/>
            <person name="Merenyi Z."/>
            <person name="Ke H.-M."/>
            <person name="Monk M."/>
            <person name="Kocsube S."/>
            <person name="Drula E."/>
            <person name="Lipzen A."/>
            <person name="Balint B."/>
            <person name="Henrissat B."/>
            <person name="Andreopoulos B."/>
            <person name="Martin F.M."/>
            <person name="Harder C.B."/>
            <person name="Rigling D."/>
            <person name="Ford K.L."/>
            <person name="Foster G.D."/>
            <person name="Pangilinan J."/>
            <person name="Papanicolaou A."/>
            <person name="Barry K."/>
            <person name="LaButti K."/>
            <person name="Viragh M."/>
            <person name="Koriabine M."/>
            <person name="Yan M."/>
            <person name="Riley R."/>
            <person name="Champramary S."/>
            <person name="Plett K.L."/>
            <person name="Tsai I.J."/>
            <person name="Slot J."/>
            <person name="Sipos G."/>
            <person name="Plett J."/>
            <person name="Nagy L.G."/>
            <person name="Grigoriev I.V."/>
        </authorList>
    </citation>
    <scope>NUCLEOTIDE SEQUENCE</scope>
    <source>
        <strain evidence="4">CCBAS 213</strain>
    </source>
</reference>
<organism evidence="4 5">
    <name type="scientific">Armillaria tabescens</name>
    <name type="common">Ringless honey mushroom</name>
    <name type="synonym">Agaricus tabescens</name>
    <dbReference type="NCBI Taxonomy" id="1929756"/>
    <lineage>
        <taxon>Eukaryota</taxon>
        <taxon>Fungi</taxon>
        <taxon>Dikarya</taxon>
        <taxon>Basidiomycota</taxon>
        <taxon>Agaricomycotina</taxon>
        <taxon>Agaricomycetes</taxon>
        <taxon>Agaricomycetidae</taxon>
        <taxon>Agaricales</taxon>
        <taxon>Marasmiineae</taxon>
        <taxon>Physalacriaceae</taxon>
        <taxon>Desarmillaria</taxon>
    </lineage>
</organism>
<evidence type="ECO:0000259" key="3">
    <source>
        <dbReference type="Pfam" id="PF24883"/>
    </source>
</evidence>
<dbReference type="RefSeq" id="XP_060322695.1">
    <property type="nucleotide sequence ID" value="XM_060468945.1"/>
</dbReference>
<proteinExistence type="predicted"/>
<dbReference type="Proteomes" id="UP001175211">
    <property type="component" value="Unassembled WGS sequence"/>
</dbReference>
<dbReference type="InterPro" id="IPR027417">
    <property type="entry name" value="P-loop_NTPase"/>
</dbReference>
<feature type="compositionally biased region" description="Polar residues" evidence="2">
    <location>
        <begin position="168"/>
        <end position="189"/>
    </location>
</feature>
<evidence type="ECO:0000313" key="5">
    <source>
        <dbReference type="Proteomes" id="UP001175211"/>
    </source>
</evidence>
<dbReference type="SUPFAM" id="SSF52540">
    <property type="entry name" value="P-loop containing nucleoside triphosphate hydrolases"/>
    <property type="match status" value="1"/>
</dbReference>
<dbReference type="Pfam" id="PF24883">
    <property type="entry name" value="NPHP3_N"/>
    <property type="match status" value="1"/>
</dbReference>
<evidence type="ECO:0000313" key="4">
    <source>
        <dbReference type="EMBL" id="KAK0437751.1"/>
    </source>
</evidence>
<dbReference type="InterPro" id="IPR056884">
    <property type="entry name" value="NPHP3-like_N"/>
</dbReference>
<feature type="region of interest" description="Disordered" evidence="2">
    <location>
        <begin position="157"/>
        <end position="189"/>
    </location>
</feature>